<reference evidence="2 3" key="1">
    <citation type="journal article" date="2012" name="PLoS Pathog.">
        <title>Diverse lifestyles and strategies of plant pathogenesis encoded in the genomes of eighteen Dothideomycetes fungi.</title>
        <authorList>
            <person name="Ohm R.A."/>
            <person name="Feau N."/>
            <person name="Henrissat B."/>
            <person name="Schoch C.L."/>
            <person name="Horwitz B.A."/>
            <person name="Barry K.W."/>
            <person name="Condon B.J."/>
            <person name="Copeland A.C."/>
            <person name="Dhillon B."/>
            <person name="Glaser F."/>
            <person name="Hesse C.N."/>
            <person name="Kosti I."/>
            <person name="LaButti K."/>
            <person name="Lindquist E.A."/>
            <person name="Lucas S."/>
            <person name="Salamov A.A."/>
            <person name="Bradshaw R.E."/>
            <person name="Ciuffetti L."/>
            <person name="Hamelin R.C."/>
            <person name="Kema G.H.J."/>
            <person name="Lawrence C."/>
            <person name="Scott J.A."/>
            <person name="Spatafora J.W."/>
            <person name="Turgeon B.G."/>
            <person name="de Wit P.J.G.M."/>
            <person name="Zhong S."/>
            <person name="Goodwin S.B."/>
            <person name="Grigoriev I.V."/>
        </authorList>
    </citation>
    <scope>NUCLEOTIDE SEQUENCE [LARGE SCALE GENOMIC DNA]</scope>
    <source>
        <strain evidence="2 3">SO2202</strain>
    </source>
</reference>
<dbReference type="EMBL" id="KB456264">
    <property type="protein sequence ID" value="EMF12915.1"/>
    <property type="molecule type" value="Genomic_DNA"/>
</dbReference>
<dbReference type="AlphaFoldDB" id="M3D407"/>
<evidence type="ECO:0000313" key="3">
    <source>
        <dbReference type="Proteomes" id="UP000016931"/>
    </source>
</evidence>
<evidence type="ECO:0008006" key="4">
    <source>
        <dbReference type="Google" id="ProtNLM"/>
    </source>
</evidence>
<feature type="signal peptide" evidence="1">
    <location>
        <begin position="1"/>
        <end position="16"/>
    </location>
</feature>
<feature type="chain" id="PRO_5004032201" description="WW domain-containing protein" evidence="1">
    <location>
        <begin position="17"/>
        <end position="449"/>
    </location>
</feature>
<sequence length="449" mass="50026">MLLVLHLLLLLHHVLLRSVLDRVVKLFHRMAPTKEALGQREIAREAEIRRNLPEERQQASCIWLRGKITEAWQSNHEQGPGVAACHPRGPSHLESVGTQAHDCIYPLDESGEAASSTVGDQQVEEPCVSISPKHVSEGSSPVRLNRFERPSRNAEEDMHLLSLRRHLQCQKTGELKFRTDFDACFRDFPLENLYVPHWTCRTPVSAQASIRNFREPSATRSDNEKPLGGSCRHDDDIVGCSVYEYARLHGLMDDVILPRNSDGTYMAELDAAPPIEHHSSVDSTLTPRSSEISSALVATTSIVSVPESNRLAKRFTTLRPIWWARKASLLIKHKRDSGKHQRLPMSDSLPTAIKQNDAPVGSWTIEATEGGLLYYHSALTKRNERPVPSLTNSATSTIEMAEDKSFPLVCVVDNDEYHGGNSENGSDHGARVEEVIVGGCYISVACEEQ</sequence>
<gene>
    <name evidence="2" type="ORF">SEPMUDRAFT_117457</name>
</gene>
<evidence type="ECO:0000256" key="1">
    <source>
        <dbReference type="SAM" id="SignalP"/>
    </source>
</evidence>
<organism evidence="2 3">
    <name type="scientific">Sphaerulina musiva (strain SO2202)</name>
    <name type="common">Poplar stem canker fungus</name>
    <name type="synonym">Septoria musiva</name>
    <dbReference type="NCBI Taxonomy" id="692275"/>
    <lineage>
        <taxon>Eukaryota</taxon>
        <taxon>Fungi</taxon>
        <taxon>Dikarya</taxon>
        <taxon>Ascomycota</taxon>
        <taxon>Pezizomycotina</taxon>
        <taxon>Dothideomycetes</taxon>
        <taxon>Dothideomycetidae</taxon>
        <taxon>Mycosphaerellales</taxon>
        <taxon>Mycosphaerellaceae</taxon>
        <taxon>Sphaerulina</taxon>
    </lineage>
</organism>
<dbReference type="OrthoDB" id="3643587at2759"/>
<protein>
    <recommendedName>
        <fullName evidence="4">WW domain-containing protein</fullName>
    </recommendedName>
</protein>
<proteinExistence type="predicted"/>
<keyword evidence="1" id="KW-0732">Signal</keyword>
<dbReference type="Proteomes" id="UP000016931">
    <property type="component" value="Unassembled WGS sequence"/>
</dbReference>
<evidence type="ECO:0000313" key="2">
    <source>
        <dbReference type="EMBL" id="EMF12915.1"/>
    </source>
</evidence>
<dbReference type="RefSeq" id="XP_016761036.1">
    <property type="nucleotide sequence ID" value="XM_016901338.1"/>
</dbReference>
<keyword evidence="3" id="KW-1185">Reference proteome</keyword>
<accession>M3D407</accession>
<dbReference type="HOGENOM" id="CLU_609986_0_0_1"/>
<dbReference type="GeneID" id="27898475"/>
<name>M3D407_SPHMS</name>